<dbReference type="RefSeq" id="WP_013076752.1">
    <property type="nucleotide sequence ID" value="NC_014098.1"/>
</dbReference>
<evidence type="ECO:0000313" key="3">
    <source>
        <dbReference type="Proteomes" id="UP000002368"/>
    </source>
</evidence>
<dbReference type="OrthoDB" id="2624119at2"/>
<evidence type="ECO:0000256" key="1">
    <source>
        <dbReference type="SAM" id="MobiDB-lite"/>
    </source>
</evidence>
<dbReference type="AlphaFoldDB" id="D5WUZ9"/>
<name>D5WUZ9_KYRT2</name>
<reference evidence="2 3" key="1">
    <citation type="journal article" date="2011" name="Stand. Genomic Sci.">
        <title>Complete genome sequence of the thermophilic, hydrogen-oxidizing Bacillus tusciae type strain (T2) and reclassification in the new genus, Kyrpidia gen. nov. as Kyrpidia tusciae comb. nov. and emendation of the family Alicyclobacillaceae da Costa and Rainey, 2010.</title>
        <authorList>
            <person name="Klenk H.P."/>
            <person name="Lapidus A."/>
            <person name="Chertkov O."/>
            <person name="Copeland A."/>
            <person name="Del Rio T.G."/>
            <person name="Nolan M."/>
            <person name="Lucas S."/>
            <person name="Chen F."/>
            <person name="Tice H."/>
            <person name="Cheng J.F."/>
            <person name="Han C."/>
            <person name="Bruce D."/>
            <person name="Goodwin L."/>
            <person name="Pitluck S."/>
            <person name="Pati A."/>
            <person name="Ivanova N."/>
            <person name="Mavromatis K."/>
            <person name="Daum C."/>
            <person name="Chen A."/>
            <person name="Palaniappan K."/>
            <person name="Chang Y.J."/>
            <person name="Land M."/>
            <person name="Hauser L."/>
            <person name="Jeffries C.D."/>
            <person name="Detter J.C."/>
            <person name="Rohde M."/>
            <person name="Abt B."/>
            <person name="Pukall R."/>
            <person name="Goker M."/>
            <person name="Bristow J."/>
            <person name="Markowitz V."/>
            <person name="Hugenholtz P."/>
            <person name="Eisen J.A."/>
        </authorList>
    </citation>
    <scope>NUCLEOTIDE SEQUENCE [LARGE SCALE GENOMIC DNA]</scope>
    <source>
        <strain evidence="2 3">DSM 2912</strain>
    </source>
</reference>
<organism evidence="2 3">
    <name type="scientific">Kyrpidia tusciae (strain DSM 2912 / NBRC 15312 / T2)</name>
    <name type="common">Bacillus tusciae</name>
    <dbReference type="NCBI Taxonomy" id="562970"/>
    <lineage>
        <taxon>Bacteria</taxon>
        <taxon>Bacillati</taxon>
        <taxon>Bacillota</taxon>
        <taxon>Bacilli</taxon>
        <taxon>Bacillales</taxon>
        <taxon>Alicyclobacillaceae</taxon>
        <taxon>Kyrpidia</taxon>
    </lineage>
</organism>
<keyword evidence="3" id="KW-1185">Reference proteome</keyword>
<feature type="region of interest" description="Disordered" evidence="1">
    <location>
        <begin position="35"/>
        <end position="81"/>
    </location>
</feature>
<dbReference type="EMBL" id="CP002017">
    <property type="protein sequence ID" value="ADG07471.1"/>
    <property type="molecule type" value="Genomic_DNA"/>
</dbReference>
<gene>
    <name evidence="2" type="ordered locus">Btus_2827</name>
</gene>
<sequence>MAKKRLFIEQLEERQSTAPLMVAPVDPSLVMSTMIAGEEGGHGGPIMTTMSVGEEGGHPPIPPITTDMVGEEGGHGPITSMVWGEEGALTTHMVGEEGGMPRV</sequence>
<protein>
    <submittedName>
        <fullName evidence="2">Uncharacterized protein</fullName>
    </submittedName>
</protein>
<accession>D5WUZ9</accession>
<dbReference type="Proteomes" id="UP000002368">
    <property type="component" value="Chromosome"/>
</dbReference>
<dbReference type="KEGG" id="bts:Btus_2827"/>
<evidence type="ECO:0000313" key="2">
    <source>
        <dbReference type="EMBL" id="ADG07471.1"/>
    </source>
</evidence>
<proteinExistence type="predicted"/>
<dbReference type="HOGENOM" id="CLU_2508415_0_0_9"/>